<dbReference type="InterPro" id="IPR050381">
    <property type="entry name" value="SLX1_endonuclease"/>
</dbReference>
<dbReference type="KEGG" id="trg:TRUGW13939_08428"/>
<keyword evidence="1 9" id="KW-0540">Nuclease</keyword>
<dbReference type="GO" id="GO:0000724">
    <property type="term" value="P:double-strand break repair via homologous recombination"/>
    <property type="evidence" value="ECO:0007669"/>
    <property type="project" value="TreeGrafter"/>
</dbReference>
<evidence type="ECO:0000256" key="9">
    <source>
        <dbReference type="HAMAP-Rule" id="MF_03100"/>
    </source>
</evidence>
<keyword evidence="4" id="KW-0862">Zinc</keyword>
<comment type="similarity">
    <text evidence="9">Belongs to the SLX1 family.</text>
</comment>
<gene>
    <name evidence="12" type="ORF">TRUGW13939_08428</name>
</gene>
<dbReference type="Gene3D" id="3.40.1440.10">
    <property type="entry name" value="GIY-YIG endonuclease"/>
    <property type="match status" value="1"/>
</dbReference>
<keyword evidence="8 9" id="KW-0539">Nucleus</keyword>
<keyword evidence="5 9" id="KW-0378">Hydrolase</keyword>
<protein>
    <recommendedName>
        <fullName evidence="11">GIY-YIG domain-containing protein</fullName>
    </recommendedName>
</protein>
<evidence type="ECO:0000256" key="2">
    <source>
        <dbReference type="ARBA" id="ARBA00022759"/>
    </source>
</evidence>
<dbReference type="Pfam" id="PF21202">
    <property type="entry name" value="SLX1_C"/>
    <property type="match status" value="1"/>
</dbReference>
<comment type="cofactor">
    <cofactor evidence="9">
        <name>a divalent metal cation</name>
        <dbReference type="ChEBI" id="CHEBI:60240"/>
    </cofactor>
</comment>
<evidence type="ECO:0000256" key="7">
    <source>
        <dbReference type="ARBA" id="ARBA00023204"/>
    </source>
</evidence>
<evidence type="ECO:0000313" key="13">
    <source>
        <dbReference type="Proteomes" id="UP000509510"/>
    </source>
</evidence>
<dbReference type="Pfam" id="PF01541">
    <property type="entry name" value="GIY-YIG"/>
    <property type="match status" value="1"/>
</dbReference>
<evidence type="ECO:0000256" key="10">
    <source>
        <dbReference type="SAM" id="MobiDB-lite"/>
    </source>
</evidence>
<dbReference type="InterPro" id="IPR011011">
    <property type="entry name" value="Znf_FYVE_PHD"/>
</dbReference>
<comment type="caution">
    <text evidence="9">Lacks conserved residue(s) required for the propagation of feature annotation.</text>
</comment>
<dbReference type="PANTHER" id="PTHR20208:SF10">
    <property type="entry name" value="STRUCTURE-SPECIFIC ENDONUCLEASE SUBUNIT SLX1"/>
    <property type="match status" value="1"/>
</dbReference>
<comment type="function">
    <text evidence="9">Catalytic subunit of the SLX1-SLX4 structure-specific endonuclease that resolves DNA secondary structures generated during DNA repair and recombination. Has endonuclease activity towards branched DNA substrates, introducing single-strand cuts in duplex DNA close to junctions with ss-DNA.</text>
</comment>
<dbReference type="SUPFAM" id="SSF82771">
    <property type="entry name" value="GIY-YIG endonuclease"/>
    <property type="match status" value="1"/>
</dbReference>
<dbReference type="AlphaFoldDB" id="A0A7H8R4J6"/>
<evidence type="ECO:0000256" key="3">
    <source>
        <dbReference type="ARBA" id="ARBA00022763"/>
    </source>
</evidence>
<evidence type="ECO:0000256" key="4">
    <source>
        <dbReference type="ARBA" id="ARBA00022771"/>
    </source>
</evidence>
<dbReference type="GO" id="GO:0008821">
    <property type="term" value="F:crossover junction DNA endonuclease activity"/>
    <property type="evidence" value="ECO:0007669"/>
    <property type="project" value="TreeGrafter"/>
</dbReference>
<feature type="region of interest" description="Disordered" evidence="10">
    <location>
        <begin position="283"/>
        <end position="371"/>
    </location>
</feature>
<evidence type="ECO:0000256" key="8">
    <source>
        <dbReference type="ARBA" id="ARBA00023242"/>
    </source>
</evidence>
<dbReference type="SUPFAM" id="SSF57903">
    <property type="entry name" value="FYVE/PHD zinc finger"/>
    <property type="match status" value="1"/>
</dbReference>
<evidence type="ECO:0000313" key="12">
    <source>
        <dbReference type="EMBL" id="QKX61280.1"/>
    </source>
</evidence>
<keyword evidence="6 9" id="KW-0233">DNA recombination</keyword>
<feature type="compositionally biased region" description="Basic and acidic residues" evidence="10">
    <location>
        <begin position="338"/>
        <end position="357"/>
    </location>
</feature>
<dbReference type="GeneID" id="55995917"/>
<evidence type="ECO:0000256" key="6">
    <source>
        <dbReference type="ARBA" id="ARBA00023172"/>
    </source>
</evidence>
<sequence>MYIGSTPNPARRLKQHNGSTIGGAKRTKTQGLRPWHMVAIVEGFPSRKGALQFEWSWQNVHMSRHIDIVESDVLDRRPKQNPTRPKNKKRGMAKSLPKILGHLHQLLRSSYFATWPLAVRFLSPDVYTQWQCWSDRVDGLLPDNMQVKLDFHTQGTSIVNHTLPANDMTHIDASYNGIKEHLEKALFLLDDSDIVLCEVCKKQLSIQSDAIVVCSQNKCRAASHLMCLSQLFLDQESSSQLVPRSGDCPACHGENTWVDLVKELTFRLRGGEAINRLLRKKRTRKAKTEGNRKPTVGEDMGNTDDDDDLLLSQDGNAADDDDFDETWIDNVDIGSDAESVHHKTAKPKEKTKPRVEIVIEDSEAEEFDSFD</sequence>
<name>A0A7H8R4J6_TALRU</name>
<feature type="compositionally biased region" description="Acidic residues" evidence="10">
    <location>
        <begin position="358"/>
        <end position="371"/>
    </location>
</feature>
<keyword evidence="4" id="KW-0863">Zinc-finger</keyword>
<keyword evidence="13" id="KW-1185">Reference proteome</keyword>
<dbReference type="PANTHER" id="PTHR20208">
    <property type="entry name" value="STRUCTURE-SPECIFIC ENDONUCLEASE SUBUNIT SLX1"/>
    <property type="match status" value="1"/>
</dbReference>
<dbReference type="GO" id="GO:0033557">
    <property type="term" value="C:Slx1-Slx4 complex"/>
    <property type="evidence" value="ECO:0007669"/>
    <property type="project" value="UniProtKB-UniRule"/>
</dbReference>
<organism evidence="12 13">
    <name type="scientific">Talaromyces rugulosus</name>
    <name type="common">Penicillium rugulosum</name>
    <dbReference type="NCBI Taxonomy" id="121627"/>
    <lineage>
        <taxon>Eukaryota</taxon>
        <taxon>Fungi</taxon>
        <taxon>Dikarya</taxon>
        <taxon>Ascomycota</taxon>
        <taxon>Pezizomycotina</taxon>
        <taxon>Eurotiomycetes</taxon>
        <taxon>Eurotiomycetidae</taxon>
        <taxon>Eurotiales</taxon>
        <taxon>Trichocomaceae</taxon>
        <taxon>Talaromyces</taxon>
        <taxon>Talaromyces sect. Islandici</taxon>
    </lineage>
</organism>
<dbReference type="Proteomes" id="UP000509510">
    <property type="component" value="Chromosome IV"/>
</dbReference>
<feature type="region of interest" description="Disordered" evidence="10">
    <location>
        <begin position="73"/>
        <end position="92"/>
    </location>
</feature>
<dbReference type="EMBL" id="CP055901">
    <property type="protein sequence ID" value="QKX61280.1"/>
    <property type="molecule type" value="Genomic_DNA"/>
</dbReference>
<dbReference type="RefSeq" id="XP_035347455.1">
    <property type="nucleotide sequence ID" value="XM_035491562.1"/>
</dbReference>
<dbReference type="Gene3D" id="3.30.40.10">
    <property type="entry name" value="Zinc/RING finger domain, C3HC4 (zinc finger)"/>
    <property type="match status" value="1"/>
</dbReference>
<feature type="compositionally biased region" description="Basic and acidic residues" evidence="10">
    <location>
        <begin position="286"/>
        <end position="296"/>
    </location>
</feature>
<accession>A0A7H8R4J6</accession>
<evidence type="ECO:0000259" key="11">
    <source>
        <dbReference type="PROSITE" id="PS50164"/>
    </source>
</evidence>
<keyword evidence="4" id="KW-0479">Metal-binding</keyword>
<dbReference type="GO" id="GO:0008270">
    <property type="term" value="F:zinc ion binding"/>
    <property type="evidence" value="ECO:0007669"/>
    <property type="project" value="UniProtKB-KW"/>
</dbReference>
<evidence type="ECO:0000256" key="5">
    <source>
        <dbReference type="ARBA" id="ARBA00022801"/>
    </source>
</evidence>
<dbReference type="InterPro" id="IPR000305">
    <property type="entry name" value="GIY-YIG_endonuc"/>
</dbReference>
<proteinExistence type="inferred from homology"/>
<dbReference type="PROSITE" id="PS50164">
    <property type="entry name" value="GIY_YIG"/>
    <property type="match status" value="1"/>
</dbReference>
<reference evidence="13" key="1">
    <citation type="submission" date="2020-06" db="EMBL/GenBank/DDBJ databases">
        <title>A chromosome-scale genome assembly of Talaromyces rugulosus W13939.</title>
        <authorList>
            <person name="Wang B."/>
            <person name="Guo L."/>
            <person name="Ye K."/>
            <person name="Wang L."/>
        </authorList>
    </citation>
    <scope>NUCLEOTIDE SEQUENCE [LARGE SCALE GENOMIC DNA]</scope>
    <source>
        <strain evidence="13">W13939</strain>
    </source>
</reference>
<dbReference type="InterPro" id="IPR013083">
    <property type="entry name" value="Znf_RING/FYVE/PHD"/>
</dbReference>
<feature type="domain" description="GIY-YIG" evidence="11">
    <location>
        <begin position="1"/>
        <end position="67"/>
    </location>
</feature>
<feature type="compositionally biased region" description="Acidic residues" evidence="10">
    <location>
        <begin position="317"/>
        <end position="327"/>
    </location>
</feature>
<dbReference type="InterPro" id="IPR027520">
    <property type="entry name" value="Slx1"/>
</dbReference>
<dbReference type="InterPro" id="IPR035901">
    <property type="entry name" value="GIY-YIG_endonuc_sf"/>
</dbReference>
<dbReference type="InterPro" id="IPR048749">
    <property type="entry name" value="SLX1_C"/>
</dbReference>
<feature type="region of interest" description="Disordered" evidence="10">
    <location>
        <begin position="1"/>
        <end position="28"/>
    </location>
</feature>
<comment type="subunit">
    <text evidence="9">Forms a heterodimer with SLX4.</text>
</comment>
<keyword evidence="3 9" id="KW-0227">DNA damage</keyword>
<dbReference type="OrthoDB" id="24645at2759"/>
<dbReference type="GO" id="GO:0017108">
    <property type="term" value="F:5'-flap endonuclease activity"/>
    <property type="evidence" value="ECO:0007669"/>
    <property type="project" value="InterPro"/>
</dbReference>
<comment type="subcellular location">
    <subcellularLocation>
        <location evidence="9">Nucleus</location>
    </subcellularLocation>
</comment>
<keyword evidence="2 9" id="KW-0255">Endonuclease</keyword>
<evidence type="ECO:0000256" key="1">
    <source>
        <dbReference type="ARBA" id="ARBA00022722"/>
    </source>
</evidence>
<keyword evidence="7 9" id="KW-0234">DNA repair</keyword>
<dbReference type="HAMAP" id="MF_03100">
    <property type="entry name" value="Endonuc_su_Slx1"/>
    <property type="match status" value="1"/>
</dbReference>